<keyword evidence="3" id="KW-0804">Transcription</keyword>
<sequence length="381" mass="45104">MELISWQDDQLAVRYGGENVVLLPKEYTLLKYMYSWKNRTFSRENLLDAVWPLENPTDRTIDDHIYRLRKKLQKWSHLFTIDTVRGVGYRLTWKQHQPPPQLHALNENFSDHIRQMLSTYHGMGMGAALQTLAANQEILGFQLDPFYAMYIRFVVGDFAWFIEDTDSPMSEKLFYLFHLYHMTEMDGRKTIHVFQEVVKRQAEMPEIFRDEIQINAVALYIQAGEEQLAREQAVRARKIVEQMDSESFTVFLLAEEAWLELLSDSVEIAESKLARASVILQKVPMQRELGSFKVLQGFCQYHRQETAQARRLVDEGVEVIRSTQFVPHLIYAVHNILLFFRRFPCDAKWESRYQKMWDDLSSQYQFEQLKKSIIHKLSVRF</sequence>
<dbReference type="STRING" id="54914.AV540_01140"/>
<feature type="domain" description="OmpR/PhoB-type" evidence="5">
    <location>
        <begin position="1"/>
        <end position="93"/>
    </location>
</feature>
<dbReference type="SMART" id="SM00862">
    <property type="entry name" value="Trans_reg_C"/>
    <property type="match status" value="1"/>
</dbReference>
<dbReference type="Pfam" id="PF00486">
    <property type="entry name" value="Trans_reg_C"/>
    <property type="match status" value="1"/>
</dbReference>
<dbReference type="Gene3D" id="1.10.10.10">
    <property type="entry name" value="Winged helix-like DNA-binding domain superfamily/Winged helix DNA-binding domain"/>
    <property type="match status" value="1"/>
</dbReference>
<comment type="caution">
    <text evidence="6">The sequence shown here is derived from an EMBL/GenBank/DDBJ whole genome shotgun (WGS) entry which is preliminary data.</text>
</comment>
<keyword evidence="1" id="KW-0805">Transcription regulation</keyword>
<accession>A0A4Y3PCJ9</accession>
<dbReference type="GO" id="GO:0003677">
    <property type="term" value="F:DNA binding"/>
    <property type="evidence" value="ECO:0007669"/>
    <property type="project" value="UniProtKB-UniRule"/>
</dbReference>
<dbReference type="PROSITE" id="PS51755">
    <property type="entry name" value="OMPR_PHOB"/>
    <property type="match status" value="1"/>
</dbReference>
<dbReference type="GO" id="GO:0006355">
    <property type="term" value="P:regulation of DNA-templated transcription"/>
    <property type="evidence" value="ECO:0007669"/>
    <property type="project" value="InterPro"/>
</dbReference>
<dbReference type="CDD" id="cd00383">
    <property type="entry name" value="trans_reg_C"/>
    <property type="match status" value="1"/>
</dbReference>
<name>A0A4Y3PCJ9_BREPA</name>
<feature type="DNA-binding region" description="OmpR/PhoB-type" evidence="4">
    <location>
        <begin position="1"/>
        <end position="93"/>
    </location>
</feature>
<evidence type="ECO:0000256" key="1">
    <source>
        <dbReference type="ARBA" id="ARBA00023015"/>
    </source>
</evidence>
<reference evidence="6 7" key="1">
    <citation type="submission" date="2019-06" db="EMBL/GenBank/DDBJ databases">
        <title>Whole genome shotgun sequence of Brevibacillus parabrevis NBRC 12334.</title>
        <authorList>
            <person name="Hosoyama A."/>
            <person name="Uohara A."/>
            <person name="Ohji S."/>
            <person name="Ichikawa N."/>
        </authorList>
    </citation>
    <scope>NUCLEOTIDE SEQUENCE [LARGE SCALE GENOMIC DNA]</scope>
    <source>
        <strain evidence="6 7">NBRC 12334</strain>
    </source>
</reference>
<protein>
    <recommendedName>
        <fullName evidence="5">OmpR/PhoB-type domain-containing protein</fullName>
    </recommendedName>
</protein>
<dbReference type="InterPro" id="IPR016032">
    <property type="entry name" value="Sig_transdc_resp-reg_C-effctor"/>
</dbReference>
<evidence type="ECO:0000313" key="7">
    <source>
        <dbReference type="Proteomes" id="UP000316882"/>
    </source>
</evidence>
<dbReference type="AlphaFoldDB" id="A0A4Y3PCJ9"/>
<dbReference type="Proteomes" id="UP000316882">
    <property type="component" value="Unassembled WGS sequence"/>
</dbReference>
<evidence type="ECO:0000256" key="4">
    <source>
        <dbReference type="PROSITE-ProRule" id="PRU01091"/>
    </source>
</evidence>
<evidence type="ECO:0000256" key="2">
    <source>
        <dbReference type="ARBA" id="ARBA00023125"/>
    </source>
</evidence>
<proteinExistence type="predicted"/>
<keyword evidence="7" id="KW-1185">Reference proteome</keyword>
<gene>
    <name evidence="6" type="ORF">BPA01_17120</name>
</gene>
<keyword evidence="2 4" id="KW-0238">DNA-binding</keyword>
<dbReference type="GO" id="GO:0000160">
    <property type="term" value="P:phosphorelay signal transduction system"/>
    <property type="evidence" value="ECO:0007669"/>
    <property type="project" value="InterPro"/>
</dbReference>
<dbReference type="InterPro" id="IPR001867">
    <property type="entry name" value="OmpR/PhoB-type_DNA-bd"/>
</dbReference>
<evidence type="ECO:0000259" key="5">
    <source>
        <dbReference type="PROSITE" id="PS51755"/>
    </source>
</evidence>
<dbReference type="InterPro" id="IPR036388">
    <property type="entry name" value="WH-like_DNA-bd_sf"/>
</dbReference>
<evidence type="ECO:0000256" key="3">
    <source>
        <dbReference type="ARBA" id="ARBA00023163"/>
    </source>
</evidence>
<organism evidence="6 7">
    <name type="scientific">Brevibacillus parabrevis</name>
    <dbReference type="NCBI Taxonomy" id="54914"/>
    <lineage>
        <taxon>Bacteria</taxon>
        <taxon>Bacillati</taxon>
        <taxon>Bacillota</taxon>
        <taxon>Bacilli</taxon>
        <taxon>Bacillales</taxon>
        <taxon>Paenibacillaceae</taxon>
        <taxon>Brevibacillus</taxon>
    </lineage>
</organism>
<dbReference type="SUPFAM" id="SSF46894">
    <property type="entry name" value="C-terminal effector domain of the bipartite response regulators"/>
    <property type="match status" value="1"/>
</dbReference>
<dbReference type="EMBL" id="BJMH01000006">
    <property type="protein sequence ID" value="GEB32132.1"/>
    <property type="molecule type" value="Genomic_DNA"/>
</dbReference>
<dbReference type="RefSeq" id="WP_122966223.1">
    <property type="nucleotide sequence ID" value="NZ_BJMH01000006.1"/>
</dbReference>
<evidence type="ECO:0000313" key="6">
    <source>
        <dbReference type="EMBL" id="GEB32132.1"/>
    </source>
</evidence>